<feature type="transmembrane region" description="Helical" evidence="2">
    <location>
        <begin position="85"/>
        <end position="104"/>
    </location>
</feature>
<dbReference type="PANTHER" id="PTHR10579:SF43">
    <property type="entry name" value="ZINC FINGER (C3HC4-TYPE RING FINGER) FAMILY PROTEIN"/>
    <property type="match status" value="1"/>
</dbReference>
<keyword evidence="2" id="KW-0812">Transmembrane</keyword>
<proteinExistence type="predicted"/>
<dbReference type="KEGG" id="slom:PXH66_20650"/>
<gene>
    <name evidence="4" type="ORF">PXH66_20650</name>
</gene>
<keyword evidence="2" id="KW-0472">Membrane</keyword>
<dbReference type="Proteomes" id="UP001218638">
    <property type="component" value="Chromosome"/>
</dbReference>
<evidence type="ECO:0000313" key="4">
    <source>
        <dbReference type="EMBL" id="WED64761.1"/>
    </source>
</evidence>
<keyword evidence="2" id="KW-1133">Transmembrane helix</keyword>
<feature type="domain" description="VWFA" evidence="3">
    <location>
        <begin position="411"/>
        <end position="596"/>
    </location>
</feature>
<dbReference type="InterPro" id="IPR051266">
    <property type="entry name" value="CLCR"/>
</dbReference>
<feature type="region of interest" description="Disordered" evidence="1">
    <location>
        <begin position="207"/>
        <end position="245"/>
    </location>
</feature>
<keyword evidence="5" id="KW-1185">Reference proteome</keyword>
<dbReference type="Pfam" id="PF12450">
    <property type="entry name" value="vWF_A"/>
    <property type="match status" value="1"/>
</dbReference>
<name>A0AAF0CNN7_9BACT</name>
<evidence type="ECO:0000259" key="3">
    <source>
        <dbReference type="PROSITE" id="PS50234"/>
    </source>
</evidence>
<dbReference type="PANTHER" id="PTHR10579">
    <property type="entry name" value="CALCIUM-ACTIVATED CHLORIDE CHANNEL REGULATOR"/>
    <property type="match status" value="1"/>
</dbReference>
<dbReference type="InterPro" id="IPR002035">
    <property type="entry name" value="VWF_A"/>
</dbReference>
<feature type="region of interest" description="Disordered" evidence="1">
    <location>
        <begin position="140"/>
        <end position="174"/>
    </location>
</feature>
<organism evidence="4 5">
    <name type="scientific">Synoicihabitans lomoniglobus</name>
    <dbReference type="NCBI Taxonomy" id="2909285"/>
    <lineage>
        <taxon>Bacteria</taxon>
        <taxon>Pseudomonadati</taxon>
        <taxon>Verrucomicrobiota</taxon>
        <taxon>Opitutia</taxon>
        <taxon>Opitutales</taxon>
        <taxon>Opitutaceae</taxon>
        <taxon>Synoicihabitans</taxon>
    </lineage>
</organism>
<dbReference type="PROSITE" id="PS50234">
    <property type="entry name" value="VWFA"/>
    <property type="match status" value="1"/>
</dbReference>
<dbReference type="Gene3D" id="3.40.50.410">
    <property type="entry name" value="von Willebrand factor, type A domain"/>
    <property type="match status" value="1"/>
</dbReference>
<dbReference type="EMBL" id="CP119075">
    <property type="protein sequence ID" value="WED64761.1"/>
    <property type="molecule type" value="Genomic_DNA"/>
</dbReference>
<dbReference type="CDD" id="cd01465">
    <property type="entry name" value="vWA_subgroup"/>
    <property type="match status" value="1"/>
</dbReference>
<protein>
    <submittedName>
        <fullName evidence="4">VWA domain-containing protein</fullName>
    </submittedName>
</protein>
<dbReference type="Pfam" id="PF13519">
    <property type="entry name" value="VWA_2"/>
    <property type="match status" value="1"/>
</dbReference>
<dbReference type="AlphaFoldDB" id="A0AAF0CNN7"/>
<dbReference type="InterPro" id="IPR021908">
    <property type="entry name" value="YfbK_C"/>
</dbReference>
<evidence type="ECO:0000256" key="1">
    <source>
        <dbReference type="SAM" id="MobiDB-lite"/>
    </source>
</evidence>
<dbReference type="SMART" id="SM00327">
    <property type="entry name" value="VWA"/>
    <property type="match status" value="1"/>
</dbReference>
<dbReference type="InterPro" id="IPR022156">
    <property type="entry name" value="Uncharacterised_YfbK_N"/>
</dbReference>
<reference evidence="4" key="1">
    <citation type="submission" date="2023-03" db="EMBL/GenBank/DDBJ databases">
        <title>Lomoglobus Profundus gen. nov., sp. nov., a novel member of the phylum Verrucomicrobia, isolated from deep-marine sediment of South China Sea.</title>
        <authorList>
            <person name="Ahmad T."/>
            <person name="Ishaq S.E."/>
            <person name="Wang F."/>
        </authorList>
    </citation>
    <scope>NUCLEOTIDE SEQUENCE</scope>
    <source>
        <strain evidence="4">LMO-M01</strain>
    </source>
</reference>
<dbReference type="SUPFAM" id="SSF53300">
    <property type="entry name" value="vWA-like"/>
    <property type="match status" value="1"/>
</dbReference>
<dbReference type="RefSeq" id="WP_330931976.1">
    <property type="nucleotide sequence ID" value="NZ_CP119075.1"/>
</dbReference>
<sequence>MNEQTLTPDDPRLTAFALGELDGAEAMAIAAAVAADPLLTAAVEEIRATMLTLEDVLAAEPVPAVNPIELPTEDYPLDSRKVVRFPYFWVSGLMAAGFAVLVVVHDPESPVKPQEEVLHYEVNLSETVSDETSADAMEMAPLDSEVDTREERPTDGVSSESVATMGVARSDESTEFRSLDEALRMADGTVSLPTVLVEISREQAESAQAEQAMKSMGLTSGDKLSVGSSGPVSSPPTTPTHEPGANAVSYYASVEPAPSSTDGYTRTLRTRSLAMTNRIMPATNQLMLMPSPDPLRDLDASQEGYAPITEAAWQRVGDHPVSTFSIDVDTGSYANVRRFINSDQLPPVDAVRIEEMINAFSYNYPAPAMGSDAPFAASLEVASAPWAPEHRLVRIGLKGRDIAAGQRAPANLVFLLDVSGSMRAENKLPLVKEAMRLLVGQLQADDRVAIVTYAGTSGLALPSTPATQRRAIIAALDRLQPAGGTNGAMGIHLAYDIAKANFVTGGINRVILCTDGDFNVGPSGQGDLGRLITEKAESDVFLTTLGFGMGNYQDQTLERLADMGNGSYGYIDSPKEARRLLVEQVNGTLATIAKDVKIQVEFNPALVESYRLIGYENRALAKEDFANDQVDAGEIGAGHTVTALYEIVPVGGAAARGSAAVSDDLRYQTVARSLASEVSHELLTVKVRAKAPDQDASRRWDFPLVDQGAAFATASADFKFATAVAGFGMVLRDSTFLGATTLRRVLDWGEAGMDYDPAGYRAEFIELVRRAEVLQRQG</sequence>
<dbReference type="InterPro" id="IPR036465">
    <property type="entry name" value="vWFA_dom_sf"/>
</dbReference>
<evidence type="ECO:0000256" key="2">
    <source>
        <dbReference type="SAM" id="Phobius"/>
    </source>
</evidence>
<dbReference type="Pfam" id="PF12034">
    <property type="entry name" value="YfbK_C"/>
    <property type="match status" value="1"/>
</dbReference>
<evidence type="ECO:0000313" key="5">
    <source>
        <dbReference type="Proteomes" id="UP001218638"/>
    </source>
</evidence>
<accession>A0AAF0CNN7</accession>